<reference evidence="4" key="1">
    <citation type="journal article" date="2020" name="Int. J. Syst. Evol. Microbiol.">
        <title>Capnocytophaga felis sp. nov. isolated from the feline oral cavity.</title>
        <authorList>
            <person name="Suzuki M."/>
            <person name="Umeda K."/>
            <person name="Kimura M."/>
            <person name="Imaoka K."/>
            <person name="Morikawa S."/>
            <person name="Maeda K."/>
        </authorList>
    </citation>
    <scope>NUCLEOTIDE SEQUENCE [LARGE SCALE GENOMIC DNA]</scope>
    <source>
        <strain evidence="4">KC07070</strain>
    </source>
</reference>
<evidence type="ECO:0000313" key="4">
    <source>
        <dbReference type="Proteomes" id="UP000398217"/>
    </source>
</evidence>
<dbReference type="Gene3D" id="3.40.50.150">
    <property type="entry name" value="Vaccinia Virus protein VP39"/>
    <property type="match status" value="1"/>
</dbReference>
<dbReference type="Proteomes" id="UP000398217">
    <property type="component" value="Unassembled WGS sequence"/>
</dbReference>
<feature type="domain" description="PG-1098 ferredoxin-like" evidence="2">
    <location>
        <begin position="291"/>
        <end position="334"/>
    </location>
</feature>
<comment type="caution">
    <text evidence="3">The sequence shown here is derived from an EMBL/GenBank/DDBJ whole genome shotgun (WGS) entry which is preliminary data.</text>
</comment>
<dbReference type="InterPro" id="IPR041497">
    <property type="entry name" value="Thump-like"/>
</dbReference>
<name>A0A5M4BB23_9FLAO</name>
<evidence type="ECO:0000259" key="2">
    <source>
        <dbReference type="Pfam" id="PF22013"/>
    </source>
</evidence>
<evidence type="ECO:0000313" key="3">
    <source>
        <dbReference type="EMBL" id="GET46778.1"/>
    </source>
</evidence>
<evidence type="ECO:0000259" key="1">
    <source>
        <dbReference type="Pfam" id="PF18096"/>
    </source>
</evidence>
<dbReference type="Gene3D" id="1.10.10.1110">
    <property type="entry name" value="Methyltransferase PG1098, N-terminal domain"/>
    <property type="match status" value="1"/>
</dbReference>
<dbReference type="AlphaFoldDB" id="A0A5M4BB23"/>
<organism evidence="3 4">
    <name type="scientific">Capnocytophaga felis</name>
    <dbReference type="NCBI Taxonomy" id="2267611"/>
    <lineage>
        <taxon>Bacteria</taxon>
        <taxon>Pseudomonadati</taxon>
        <taxon>Bacteroidota</taxon>
        <taxon>Flavobacteriia</taxon>
        <taxon>Flavobacteriales</taxon>
        <taxon>Flavobacteriaceae</taxon>
        <taxon>Capnocytophaga</taxon>
    </lineage>
</organism>
<dbReference type="CDD" id="cd02440">
    <property type="entry name" value="AdoMet_MTases"/>
    <property type="match status" value="1"/>
</dbReference>
<gene>
    <name evidence="3" type="ORF">RCZ01_20800</name>
</gene>
<dbReference type="EMBL" id="BLBC01000014">
    <property type="protein sequence ID" value="GET46778.1"/>
    <property type="molecule type" value="Genomic_DNA"/>
</dbReference>
<dbReference type="InterPro" id="IPR029063">
    <property type="entry name" value="SAM-dependent_MTases_sf"/>
</dbReference>
<feature type="domain" description="THUMP-like" evidence="1">
    <location>
        <begin position="352"/>
        <end position="392"/>
    </location>
</feature>
<accession>A0A5M4BB23</accession>
<dbReference type="SUPFAM" id="SSF53335">
    <property type="entry name" value="S-adenosyl-L-methionine-dependent methyltransferases"/>
    <property type="match status" value="1"/>
</dbReference>
<dbReference type="Pfam" id="PF22013">
    <property type="entry name" value="PG_1098_Fer"/>
    <property type="match status" value="1"/>
</dbReference>
<dbReference type="InterPro" id="IPR054168">
    <property type="entry name" value="PG_1098_Fer"/>
</dbReference>
<protein>
    <submittedName>
        <fullName evidence="3">Uncharacterized protein</fullName>
    </submittedName>
</protein>
<dbReference type="Pfam" id="PF18096">
    <property type="entry name" value="Thump_like"/>
    <property type="match status" value="1"/>
</dbReference>
<keyword evidence="4" id="KW-1185">Reference proteome</keyword>
<sequence>MILRIFQKNHSFVFSLSMILDRKIQDFITENLNINISDLLLKKTVFEGISNKYLAQQIIGRNTASKKFPFLNQPNILFPPQLNLEQASSQQTAEFKSVGMQGKRFLDLTCGLGIDAFFLSKNFEEVHLVEQNPELLKLVQHNWLILGRKANFHQESLYEFLQKNSEKFDLIFIDPARRDENNKKKFLLEELSPNLLDIQPALWKIADQILIKLSPLIDLKYLLSVFPNVKRIDIVSVKNEVKEVLVLQNQDKANDKALCRCVNLGTDEPIFSFFFEDAENVTISFSVPKEYIYIPNNSLLKSGAFNLISKYFNLEKLHPNTHLYTSEQINPNFPGRILKSEIISTKSIEKGSRYNVISKNHPLSADEIKKKYKLKDGGDRYLIFTQSVKGKEIILGNPI</sequence>
<dbReference type="Pfam" id="PF03602">
    <property type="entry name" value="Cons_hypoth95"/>
    <property type="match status" value="1"/>
</dbReference>
<proteinExistence type="predicted"/>